<reference evidence="1" key="2">
    <citation type="journal article" date="2021" name="PeerJ">
        <title>Extensive microbial diversity within the chicken gut microbiome revealed by metagenomics and culture.</title>
        <authorList>
            <person name="Gilroy R."/>
            <person name="Ravi A."/>
            <person name="Getino M."/>
            <person name="Pursley I."/>
            <person name="Horton D.L."/>
            <person name="Alikhan N.F."/>
            <person name="Baker D."/>
            <person name="Gharbi K."/>
            <person name="Hall N."/>
            <person name="Watson M."/>
            <person name="Adriaenssens E.M."/>
            <person name="Foster-Nyarko E."/>
            <person name="Jarju S."/>
            <person name="Secka A."/>
            <person name="Antonio M."/>
            <person name="Oren A."/>
            <person name="Chaudhuri R.R."/>
            <person name="La Ragione R."/>
            <person name="Hildebrand F."/>
            <person name="Pallen M.J."/>
        </authorList>
    </citation>
    <scope>NUCLEOTIDE SEQUENCE</scope>
    <source>
        <strain evidence="1">10192</strain>
    </source>
</reference>
<sequence>MIEVEIIGGAAFPKNCLAKAYANPEANKYTVEFKDGTVIIFPNQPDEREAEAKVTFEGRIDFYGFMDAAIIDTPKGDVYRLLGCSNVMVKADDAKDNDWIQVTDRRLSTGKIQKSHNNNIYLNKDDIYIGPNTQNIEIESGETDINA</sequence>
<name>A0A9D9GX56_9BACT</name>
<protein>
    <submittedName>
        <fullName evidence="1">Uncharacterized protein</fullName>
    </submittedName>
</protein>
<organism evidence="1 2">
    <name type="scientific">Candidatus Scatousia excrementipullorum</name>
    <dbReference type="NCBI Taxonomy" id="2840936"/>
    <lineage>
        <taxon>Bacteria</taxon>
        <taxon>Candidatus Scatousia</taxon>
    </lineage>
</organism>
<dbReference type="AlphaFoldDB" id="A0A9D9GX56"/>
<evidence type="ECO:0000313" key="1">
    <source>
        <dbReference type="EMBL" id="MBO8430355.1"/>
    </source>
</evidence>
<dbReference type="Proteomes" id="UP000823632">
    <property type="component" value="Unassembled WGS sequence"/>
</dbReference>
<evidence type="ECO:0000313" key="2">
    <source>
        <dbReference type="Proteomes" id="UP000823632"/>
    </source>
</evidence>
<comment type="caution">
    <text evidence="1">The sequence shown here is derived from an EMBL/GenBank/DDBJ whole genome shotgun (WGS) entry which is preliminary data.</text>
</comment>
<dbReference type="EMBL" id="JADIND010000067">
    <property type="protein sequence ID" value="MBO8430355.1"/>
    <property type="molecule type" value="Genomic_DNA"/>
</dbReference>
<gene>
    <name evidence="1" type="ORF">IAC76_03110</name>
</gene>
<reference evidence="1" key="1">
    <citation type="submission" date="2020-10" db="EMBL/GenBank/DDBJ databases">
        <authorList>
            <person name="Gilroy R."/>
        </authorList>
    </citation>
    <scope>NUCLEOTIDE SEQUENCE</scope>
    <source>
        <strain evidence="1">10192</strain>
    </source>
</reference>
<accession>A0A9D9GX56</accession>
<proteinExistence type="predicted"/>